<gene>
    <name evidence="1" type="ORF">D4765_17275</name>
</gene>
<accession>A0A4T2BMK0</accession>
<dbReference type="AlphaFoldDB" id="A0A4T2BMK0"/>
<evidence type="ECO:0000313" key="2">
    <source>
        <dbReference type="Proteomes" id="UP000306192"/>
    </source>
</evidence>
<sequence>MNIVVFLIALGIVGLIGVAATVHALRTDGYRAIRARDTAGDRARAAGAAERTRALVALEAVAAFGPGPVAQSEQRIDADVPALLVTFDRRTTSTRK</sequence>
<keyword evidence="2" id="KW-1185">Reference proteome</keyword>
<dbReference type="EMBL" id="QYRT01000053">
    <property type="protein sequence ID" value="TIH30238.1"/>
    <property type="molecule type" value="Genomic_DNA"/>
</dbReference>
<proteinExistence type="predicted"/>
<reference evidence="1 2" key="1">
    <citation type="journal article" date="2019" name="Microorganisms">
        <title>Systematic Affiliation and Genome Analysis of Subtercola vilae DB165(T) with Particular Emphasis on Cold Adaptation of an Isolate from a High-Altitude Cold Volcano Lake.</title>
        <authorList>
            <person name="Villalobos A.S."/>
            <person name="Wiese J."/>
            <person name="Imhoff J.F."/>
            <person name="Dorador C."/>
            <person name="Keller A."/>
            <person name="Hentschel U."/>
        </authorList>
    </citation>
    <scope>NUCLEOTIDE SEQUENCE [LARGE SCALE GENOMIC DNA]</scope>
    <source>
        <strain evidence="1 2">DB165</strain>
    </source>
</reference>
<dbReference type="Proteomes" id="UP000306192">
    <property type="component" value="Unassembled WGS sequence"/>
</dbReference>
<protein>
    <submittedName>
        <fullName evidence="1">Uncharacterized protein</fullName>
    </submittedName>
</protein>
<evidence type="ECO:0000313" key="1">
    <source>
        <dbReference type="EMBL" id="TIH30238.1"/>
    </source>
</evidence>
<comment type="caution">
    <text evidence="1">The sequence shown here is derived from an EMBL/GenBank/DDBJ whole genome shotgun (WGS) entry which is preliminary data.</text>
</comment>
<organism evidence="1 2">
    <name type="scientific">Subtercola vilae</name>
    <dbReference type="NCBI Taxonomy" id="2056433"/>
    <lineage>
        <taxon>Bacteria</taxon>
        <taxon>Bacillati</taxon>
        <taxon>Actinomycetota</taxon>
        <taxon>Actinomycetes</taxon>
        <taxon>Micrococcales</taxon>
        <taxon>Microbacteriaceae</taxon>
        <taxon>Subtercola</taxon>
    </lineage>
</organism>
<name>A0A4T2BMK0_9MICO</name>